<dbReference type="InterPro" id="IPR036259">
    <property type="entry name" value="MFS_trans_sf"/>
</dbReference>
<dbReference type="InParanoid" id="A0A074XYA6"/>
<dbReference type="SUPFAM" id="SSF103473">
    <property type="entry name" value="MFS general substrate transporter"/>
    <property type="match status" value="2"/>
</dbReference>
<protein>
    <recommendedName>
        <fullName evidence="7">Major facilitator superfamily (MFS) profile domain-containing protein</fullName>
    </recommendedName>
</protein>
<feature type="transmembrane region" description="Helical" evidence="6">
    <location>
        <begin position="181"/>
        <end position="200"/>
    </location>
</feature>
<dbReference type="Proteomes" id="UP000030641">
    <property type="component" value="Unassembled WGS sequence"/>
</dbReference>
<dbReference type="InterPro" id="IPR011701">
    <property type="entry name" value="MFS"/>
</dbReference>
<feature type="transmembrane region" description="Helical" evidence="6">
    <location>
        <begin position="383"/>
        <end position="403"/>
    </location>
</feature>
<keyword evidence="3 6" id="KW-1133">Transmembrane helix</keyword>
<feature type="transmembrane region" description="Helical" evidence="6">
    <location>
        <begin position="253"/>
        <end position="272"/>
    </location>
</feature>
<dbReference type="GO" id="GO:0022857">
    <property type="term" value="F:transmembrane transporter activity"/>
    <property type="evidence" value="ECO:0007669"/>
    <property type="project" value="InterPro"/>
</dbReference>
<dbReference type="GO" id="GO:0005886">
    <property type="term" value="C:plasma membrane"/>
    <property type="evidence" value="ECO:0007669"/>
    <property type="project" value="TreeGrafter"/>
</dbReference>
<dbReference type="Pfam" id="PF07690">
    <property type="entry name" value="MFS_1"/>
    <property type="match status" value="1"/>
</dbReference>
<dbReference type="GeneID" id="25367825"/>
<feature type="transmembrane region" description="Helical" evidence="6">
    <location>
        <begin position="94"/>
        <end position="112"/>
    </location>
</feature>
<feature type="transmembrane region" description="Helical" evidence="6">
    <location>
        <begin position="149"/>
        <end position="174"/>
    </location>
</feature>
<name>A0A074XYA6_AURSE</name>
<evidence type="ECO:0000256" key="5">
    <source>
        <dbReference type="SAM" id="MobiDB-lite"/>
    </source>
</evidence>
<dbReference type="AlphaFoldDB" id="A0A074XYA6"/>
<dbReference type="OMA" id="PAKSGYM"/>
<comment type="subcellular location">
    <subcellularLocation>
        <location evidence="1">Membrane</location>
        <topology evidence="1">Multi-pass membrane protein</topology>
    </subcellularLocation>
</comment>
<evidence type="ECO:0000256" key="6">
    <source>
        <dbReference type="SAM" id="Phobius"/>
    </source>
</evidence>
<feature type="transmembrane region" description="Helical" evidence="6">
    <location>
        <begin position="212"/>
        <end position="232"/>
    </location>
</feature>
<dbReference type="HOGENOM" id="CLU_000960_22_1_1"/>
<dbReference type="PANTHER" id="PTHR23501">
    <property type="entry name" value="MAJOR FACILITATOR SUPERFAMILY"/>
    <property type="match status" value="1"/>
</dbReference>
<dbReference type="PRINTS" id="PR01035">
    <property type="entry name" value="TCRTETA"/>
</dbReference>
<feature type="transmembrane region" description="Helical" evidence="6">
    <location>
        <begin position="124"/>
        <end position="143"/>
    </location>
</feature>
<evidence type="ECO:0000256" key="1">
    <source>
        <dbReference type="ARBA" id="ARBA00004141"/>
    </source>
</evidence>
<dbReference type="Gene3D" id="1.20.1250.20">
    <property type="entry name" value="MFS general substrate transporter like domains"/>
    <property type="match status" value="2"/>
</dbReference>
<feature type="transmembrane region" description="Helical" evidence="6">
    <location>
        <begin position="278"/>
        <end position="299"/>
    </location>
</feature>
<evidence type="ECO:0000313" key="9">
    <source>
        <dbReference type="Proteomes" id="UP000030641"/>
    </source>
</evidence>
<dbReference type="InterPro" id="IPR001958">
    <property type="entry name" value="Tet-R_TetA/multi-R_MdtG-like"/>
</dbReference>
<evidence type="ECO:0000256" key="2">
    <source>
        <dbReference type="ARBA" id="ARBA00022692"/>
    </source>
</evidence>
<dbReference type="EMBL" id="KL584789">
    <property type="protein sequence ID" value="KEQ90548.1"/>
    <property type="molecule type" value="Genomic_DNA"/>
</dbReference>
<organism evidence="8 9">
    <name type="scientific">Aureobasidium subglaciale (strain EXF-2481)</name>
    <name type="common">Aureobasidium pullulans var. subglaciale</name>
    <dbReference type="NCBI Taxonomy" id="1043005"/>
    <lineage>
        <taxon>Eukaryota</taxon>
        <taxon>Fungi</taxon>
        <taxon>Dikarya</taxon>
        <taxon>Ascomycota</taxon>
        <taxon>Pezizomycotina</taxon>
        <taxon>Dothideomycetes</taxon>
        <taxon>Dothideomycetidae</taxon>
        <taxon>Dothideales</taxon>
        <taxon>Saccotheciaceae</taxon>
        <taxon>Aureobasidium</taxon>
    </lineage>
</organism>
<sequence length="550" mass="59646">MSHEFSTQPQDELRPGQPANHSLPPLAPLELINDASPEQQRDAAEDESQYPRGLTKFLIIASVTLVYVLTSMDSSIVSVVVPSLTDEFHTIRDVGWYSAAYRLCVCSFQFMFGKLYKTYPPKKIFLSSVVFFMVGSIVCATAKKSAVFVLGRAVCGFAASAIMAGGLTLLVLCLPMRKRPLYTGIVGGVSGVSGVASPMLGGAIVDGLGWRWCFWICLPLGFITLLALSFCLPNTKSKQKLTWRERLSQMDPIGTLCFVASLTCLFLALSWAGSRYAWRSPLIIGLLVASGVLLGLFGLDQWWKGETATLPPRIFKNRSVLSGFTYTMFCNSASMVVLYYLPTYFQFVRGKTAAQSGYYQIPAIAGDIIGVILQSTGVTLVGYYTPFMWAGTILMPLLAGLLTTIKTRTALVNVLVMTGFFGFSGGIGFLSPQSAVQMALPKEDASIGLSIIVFAEQFGAALFVSAAQNVFQTRLAGNLHDMAPSLNTTSIESAGLTDLRNLVTPEDVKDVLNAVDQSVAQTWYMAVALSCLTIIGSATMDWRSVKEKKS</sequence>
<gene>
    <name evidence="8" type="ORF">AUEXF2481DRAFT_45004</name>
</gene>
<feature type="domain" description="Major facilitator superfamily (MFS) profile" evidence="7">
    <location>
        <begin position="59"/>
        <end position="545"/>
    </location>
</feature>
<keyword evidence="9" id="KW-1185">Reference proteome</keyword>
<evidence type="ECO:0000256" key="4">
    <source>
        <dbReference type="ARBA" id="ARBA00023136"/>
    </source>
</evidence>
<keyword evidence="4 6" id="KW-0472">Membrane</keyword>
<dbReference type="RefSeq" id="XP_013339029.1">
    <property type="nucleotide sequence ID" value="XM_013483575.1"/>
</dbReference>
<feature type="region of interest" description="Disordered" evidence="5">
    <location>
        <begin position="1"/>
        <end position="27"/>
    </location>
</feature>
<reference evidence="8 9" key="1">
    <citation type="journal article" date="2014" name="BMC Genomics">
        <title>Genome sequencing of four Aureobasidium pullulans varieties: biotechnological potential, stress tolerance, and description of new species.</title>
        <authorList>
            <person name="Gostin Ar C."/>
            <person name="Ohm R.A."/>
            <person name="Kogej T."/>
            <person name="Sonjak S."/>
            <person name="Turk M."/>
            <person name="Zajc J."/>
            <person name="Zalar P."/>
            <person name="Grube M."/>
            <person name="Sun H."/>
            <person name="Han J."/>
            <person name="Sharma A."/>
            <person name="Chiniquy J."/>
            <person name="Ngan C.Y."/>
            <person name="Lipzen A."/>
            <person name="Barry K."/>
            <person name="Grigoriev I.V."/>
            <person name="Gunde-Cimerman N."/>
        </authorList>
    </citation>
    <scope>NUCLEOTIDE SEQUENCE [LARGE SCALE GENOMIC DNA]</scope>
    <source>
        <strain evidence="8 9">EXF-2481</strain>
    </source>
</reference>
<evidence type="ECO:0000313" key="8">
    <source>
        <dbReference type="EMBL" id="KEQ90548.1"/>
    </source>
</evidence>
<proteinExistence type="predicted"/>
<evidence type="ECO:0000259" key="7">
    <source>
        <dbReference type="PROSITE" id="PS50850"/>
    </source>
</evidence>
<dbReference type="PANTHER" id="PTHR23501:SF198">
    <property type="entry name" value="AZOLE RESISTANCE PROTEIN 1-RELATED"/>
    <property type="match status" value="1"/>
</dbReference>
<keyword evidence="2 6" id="KW-0812">Transmembrane</keyword>
<accession>A0A074XYA6</accession>
<dbReference type="OrthoDB" id="2985014at2759"/>
<evidence type="ECO:0000256" key="3">
    <source>
        <dbReference type="ARBA" id="ARBA00022989"/>
    </source>
</evidence>
<feature type="compositionally biased region" description="Polar residues" evidence="5">
    <location>
        <begin position="1"/>
        <end position="10"/>
    </location>
</feature>
<feature type="transmembrane region" description="Helical" evidence="6">
    <location>
        <begin position="410"/>
        <end position="430"/>
    </location>
</feature>
<dbReference type="PROSITE" id="PS50850">
    <property type="entry name" value="MFS"/>
    <property type="match status" value="1"/>
</dbReference>
<feature type="transmembrane region" description="Helical" evidence="6">
    <location>
        <begin position="57"/>
        <end position="82"/>
    </location>
</feature>
<dbReference type="InterPro" id="IPR020846">
    <property type="entry name" value="MFS_dom"/>
</dbReference>
<feature type="transmembrane region" description="Helical" evidence="6">
    <location>
        <begin position="320"/>
        <end position="341"/>
    </location>
</feature>